<feature type="domain" description="TIR" evidence="3">
    <location>
        <begin position="55"/>
        <end position="221"/>
    </location>
</feature>
<keyword evidence="5" id="KW-1185">Reference proteome</keyword>
<accession>A0ABU6X1X2</accession>
<proteinExistence type="predicted"/>
<dbReference type="SUPFAM" id="SSF52058">
    <property type="entry name" value="L domain-like"/>
    <property type="match status" value="1"/>
</dbReference>
<organism evidence="4 5">
    <name type="scientific">Stylosanthes scabra</name>
    <dbReference type="NCBI Taxonomy" id="79078"/>
    <lineage>
        <taxon>Eukaryota</taxon>
        <taxon>Viridiplantae</taxon>
        <taxon>Streptophyta</taxon>
        <taxon>Embryophyta</taxon>
        <taxon>Tracheophyta</taxon>
        <taxon>Spermatophyta</taxon>
        <taxon>Magnoliopsida</taxon>
        <taxon>eudicotyledons</taxon>
        <taxon>Gunneridae</taxon>
        <taxon>Pentapetalae</taxon>
        <taxon>rosids</taxon>
        <taxon>fabids</taxon>
        <taxon>Fabales</taxon>
        <taxon>Fabaceae</taxon>
        <taxon>Papilionoideae</taxon>
        <taxon>50 kb inversion clade</taxon>
        <taxon>dalbergioids sensu lato</taxon>
        <taxon>Dalbergieae</taxon>
        <taxon>Pterocarpus clade</taxon>
        <taxon>Stylosanthes</taxon>
    </lineage>
</organism>
<dbReference type="PANTHER" id="PTHR11017:SF290">
    <property type="entry name" value="ADP-RIBOSYL CYCLASE_CYCLIC ADP-RIBOSE HYDROLASE"/>
    <property type="match status" value="1"/>
</dbReference>
<dbReference type="Gene3D" id="3.40.50.10140">
    <property type="entry name" value="Toll/interleukin-1 receptor homology (TIR) domain"/>
    <property type="match status" value="1"/>
</dbReference>
<evidence type="ECO:0000256" key="2">
    <source>
        <dbReference type="ARBA" id="ARBA00022737"/>
    </source>
</evidence>
<dbReference type="Pfam" id="PF23282">
    <property type="entry name" value="WHD_ROQ1"/>
    <property type="match status" value="1"/>
</dbReference>
<keyword evidence="2" id="KW-0677">Repeat</keyword>
<dbReference type="Proteomes" id="UP001341840">
    <property type="component" value="Unassembled WGS sequence"/>
</dbReference>
<dbReference type="InterPro" id="IPR011713">
    <property type="entry name" value="Leu-rich_rpt_3"/>
</dbReference>
<dbReference type="Pfam" id="PF07725">
    <property type="entry name" value="LRR_3"/>
    <property type="match status" value="1"/>
</dbReference>
<keyword evidence="1" id="KW-0433">Leucine-rich repeat</keyword>
<dbReference type="InterPro" id="IPR035897">
    <property type="entry name" value="Toll_tir_struct_dom_sf"/>
</dbReference>
<gene>
    <name evidence="4" type="ORF">PIB30_001917</name>
</gene>
<dbReference type="InterPro" id="IPR058192">
    <property type="entry name" value="WHD_ROQ1-like"/>
</dbReference>
<dbReference type="PANTHER" id="PTHR11017">
    <property type="entry name" value="LEUCINE-RICH REPEAT-CONTAINING PROTEIN"/>
    <property type="match status" value="1"/>
</dbReference>
<dbReference type="PRINTS" id="PR00364">
    <property type="entry name" value="DISEASERSIST"/>
</dbReference>
<dbReference type="Gene3D" id="3.40.50.300">
    <property type="entry name" value="P-loop containing nucleotide triphosphate hydrolases"/>
    <property type="match status" value="1"/>
</dbReference>
<dbReference type="PROSITE" id="PS50104">
    <property type="entry name" value="TIR"/>
    <property type="match status" value="1"/>
</dbReference>
<dbReference type="SUPFAM" id="SSF52540">
    <property type="entry name" value="P-loop containing nucleoside triphosphate hydrolases"/>
    <property type="match status" value="1"/>
</dbReference>
<dbReference type="SUPFAM" id="SSF52200">
    <property type="entry name" value="Toll/Interleukin receptor TIR domain"/>
    <property type="match status" value="1"/>
</dbReference>
<dbReference type="EMBL" id="JASCZI010211452">
    <property type="protein sequence ID" value="MED6191637.1"/>
    <property type="molecule type" value="Genomic_DNA"/>
</dbReference>
<dbReference type="InterPro" id="IPR000157">
    <property type="entry name" value="TIR_dom"/>
</dbReference>
<dbReference type="InterPro" id="IPR002182">
    <property type="entry name" value="NB-ARC"/>
</dbReference>
<evidence type="ECO:0000256" key="1">
    <source>
        <dbReference type="ARBA" id="ARBA00022614"/>
    </source>
</evidence>
<reference evidence="4 5" key="1">
    <citation type="journal article" date="2023" name="Plants (Basel)">
        <title>Bridging the Gap: Combining Genomics and Transcriptomics Approaches to Understand Stylosanthes scabra, an Orphan Legume from the Brazilian Caatinga.</title>
        <authorList>
            <person name="Ferreira-Neto J.R.C."/>
            <person name="da Silva M.D."/>
            <person name="Binneck E."/>
            <person name="de Melo N.F."/>
            <person name="da Silva R.H."/>
            <person name="de Melo A.L.T.M."/>
            <person name="Pandolfi V."/>
            <person name="Bustamante F.O."/>
            <person name="Brasileiro-Vidal A.C."/>
            <person name="Benko-Iseppon A.M."/>
        </authorList>
    </citation>
    <scope>NUCLEOTIDE SEQUENCE [LARGE SCALE GENOMIC DNA]</scope>
    <source>
        <tissue evidence="4">Leaves</tissue>
    </source>
</reference>
<dbReference type="InterPro" id="IPR044974">
    <property type="entry name" value="Disease_R_plants"/>
</dbReference>
<evidence type="ECO:0000313" key="4">
    <source>
        <dbReference type="EMBL" id="MED6191637.1"/>
    </source>
</evidence>
<dbReference type="Gene3D" id="3.80.10.10">
    <property type="entry name" value="Ribonuclease Inhibitor"/>
    <property type="match status" value="1"/>
</dbReference>
<dbReference type="Pfam" id="PF01582">
    <property type="entry name" value="TIR"/>
    <property type="match status" value="1"/>
</dbReference>
<dbReference type="InterPro" id="IPR042197">
    <property type="entry name" value="Apaf_helical"/>
</dbReference>
<protein>
    <recommendedName>
        <fullName evidence="3">TIR domain-containing protein</fullName>
    </recommendedName>
</protein>
<dbReference type="Pfam" id="PF00931">
    <property type="entry name" value="NB-ARC"/>
    <property type="match status" value="1"/>
</dbReference>
<evidence type="ECO:0000259" key="3">
    <source>
        <dbReference type="PROSITE" id="PS50104"/>
    </source>
</evidence>
<sequence>MGSKYPSETARFWRTKFKALLCCLQSPSPIDYKLQDSACSSTHHPTDPSSFRRVYKHDVFLSFRGTDTRNNFTDHLYHNLIRKGVFAFKDNERLQKGEPISSQLLQAIKDSRVSIIVFSRDYASSTWCLDEMATIAQCKKEFGQKVFSVFFDVDPSDVRKQSGVYKDAFALHTERFQQDPGKVERWKRAMTGLANSAGWDVRDKPEFTEIDKIIQKVIKKLDHRFSGSADDLVGIQPCVKELEQVLKINPKDEDVRVLGIWGMGGIGKTTLASVLYDKISYMFDAHCFIEDVSRSYRDGSAIAIQRQILRRTLEEQDLDKYSPSEIAGIIRNRLSSKEVLIVLDNVDEIEQLEQLAINPKLLGRGSRMIITTRDEHILKSYGVDAIHKVSLLNSSDALELFARKALKSDCPSSSTCMKLTPIILEYAQGLPLAIKVVGSSLYNRNASQWRDYLERLKKYPDKRVTNVLQTSFDALENEDKEIFLHIACFFRGEREEYVKRILDVCGLHPHIGIQVLKERSLITIKNQEFHMHDMLQELGKKLVRERYPEEPAFWSRLWLYSDFESALMSAETGTNNVKAIVLDQKKEMSECRQLRIDGLSKLRDLKLLILYHKNFSGSLDFLSPNLQYLAWHGYPFPSLPSFQPYSRLVELNLPYSNVKRLWEGNKNIPHLEKVDLSYSKDLIETPSFEWNPNLKRLDFTGCTNLTHVHPSIGLLKQLAYLSLENCSSLLSLNLGDGCNLSSLRVLCLSGCTNLKKSPDFTGLSNLEYLDLENCTSLPTVHESIGSLAMLKFLSLRGCIIIYMPMEVNNMISLQTLDLSRCLRLRYPLGQISMSSSYLESLICLDLGTCHFIENIPDSIGELSCLERLNLEESQCSHLPDTIKQLSRLAYLNLGDCLYLERLPELPFDSAPSGGRYFQTVSASRNHRSGLYVITYNKVMKKNFNYMPAALSWFARLVEQPCHFRSGFDIIIPQNKSSGIPVWYFNHQFKGGSAVRVVDYDDADDNWLGFSFCVTFDHVTCDSSSDDPRCPYLSFESEHTEEYFDMWSSLLLSFPYNQKRTYYHSFHMTHAWIIYISRVHCHFVKTGARIRFKGCKGLKLHQWGLRMVFKQDIEELKRWSQSKDNRTNTPGFHSSRLVVDEYVHQAGSSSSESETKIKLPYNWLVSDEDENEKMEAKAKEDNLSNLGLV</sequence>
<dbReference type="InterPro" id="IPR032675">
    <property type="entry name" value="LRR_dom_sf"/>
</dbReference>
<dbReference type="SMART" id="SM00255">
    <property type="entry name" value="TIR"/>
    <property type="match status" value="1"/>
</dbReference>
<dbReference type="Gene3D" id="1.10.8.430">
    <property type="entry name" value="Helical domain of apoptotic protease-activating factors"/>
    <property type="match status" value="1"/>
</dbReference>
<dbReference type="InterPro" id="IPR027417">
    <property type="entry name" value="P-loop_NTPase"/>
</dbReference>
<evidence type="ECO:0000313" key="5">
    <source>
        <dbReference type="Proteomes" id="UP001341840"/>
    </source>
</evidence>
<comment type="caution">
    <text evidence="4">The sequence shown here is derived from an EMBL/GenBank/DDBJ whole genome shotgun (WGS) entry which is preliminary data.</text>
</comment>
<name>A0ABU6X1X2_9FABA</name>